<keyword evidence="3" id="KW-0862">Zinc</keyword>
<accession>A0ABC8YKF5</accession>
<dbReference type="AlphaFoldDB" id="A0ABC8YKF5"/>
<evidence type="ECO:0000259" key="5">
    <source>
        <dbReference type="PROSITE" id="PS51792"/>
    </source>
</evidence>
<dbReference type="Proteomes" id="UP001497457">
    <property type="component" value="Chromosome 16b"/>
</dbReference>
<comment type="similarity">
    <text evidence="1 4">Belongs to the yippee family.</text>
</comment>
<feature type="domain" description="Yippee" evidence="5">
    <location>
        <begin position="37"/>
        <end position="134"/>
    </location>
</feature>
<proteinExistence type="inferred from homology"/>
<keyword evidence="2" id="KW-0479">Metal-binding</keyword>
<dbReference type="PROSITE" id="PS51792">
    <property type="entry name" value="YIPPEE"/>
    <property type="match status" value="1"/>
</dbReference>
<gene>
    <name evidence="6" type="ORF">URODEC1_LOCUS34428</name>
</gene>
<evidence type="ECO:0000313" key="7">
    <source>
        <dbReference type="Proteomes" id="UP001497457"/>
    </source>
</evidence>
<protein>
    <recommendedName>
        <fullName evidence="4">Protein yippee-like</fullName>
    </recommendedName>
</protein>
<dbReference type="GO" id="GO:0046872">
    <property type="term" value="F:metal ion binding"/>
    <property type="evidence" value="ECO:0007669"/>
    <property type="project" value="UniProtKB-KW"/>
</dbReference>
<dbReference type="InterPro" id="IPR039058">
    <property type="entry name" value="Yippee_fam"/>
</dbReference>
<keyword evidence="7" id="KW-1185">Reference proteome</keyword>
<evidence type="ECO:0000256" key="2">
    <source>
        <dbReference type="ARBA" id="ARBA00022723"/>
    </source>
</evidence>
<name>A0ABC8YKF5_9POAL</name>
<organism evidence="6 7">
    <name type="scientific">Urochloa decumbens</name>
    <dbReference type="NCBI Taxonomy" id="240449"/>
    <lineage>
        <taxon>Eukaryota</taxon>
        <taxon>Viridiplantae</taxon>
        <taxon>Streptophyta</taxon>
        <taxon>Embryophyta</taxon>
        <taxon>Tracheophyta</taxon>
        <taxon>Spermatophyta</taxon>
        <taxon>Magnoliopsida</taxon>
        <taxon>Liliopsida</taxon>
        <taxon>Poales</taxon>
        <taxon>Poaceae</taxon>
        <taxon>PACMAD clade</taxon>
        <taxon>Panicoideae</taxon>
        <taxon>Panicodae</taxon>
        <taxon>Paniceae</taxon>
        <taxon>Melinidinae</taxon>
        <taxon>Urochloa</taxon>
    </lineage>
</organism>
<evidence type="ECO:0000256" key="1">
    <source>
        <dbReference type="ARBA" id="ARBA00005613"/>
    </source>
</evidence>
<evidence type="ECO:0000313" key="6">
    <source>
        <dbReference type="EMBL" id="CAL4943863.1"/>
    </source>
</evidence>
<dbReference type="EMBL" id="OZ075126">
    <property type="protein sequence ID" value="CAL4943863.1"/>
    <property type="molecule type" value="Genomic_DNA"/>
</dbReference>
<dbReference type="InterPro" id="IPR004910">
    <property type="entry name" value="Yippee/Mis18/Cereblon"/>
</dbReference>
<dbReference type="InterPro" id="IPR034751">
    <property type="entry name" value="Yippee"/>
</dbReference>
<dbReference type="PANTHER" id="PTHR13848">
    <property type="entry name" value="PROTEIN YIPPEE-LIKE CG15309-RELATED"/>
    <property type="match status" value="1"/>
</dbReference>
<evidence type="ECO:0000256" key="4">
    <source>
        <dbReference type="RuleBase" id="RU110713"/>
    </source>
</evidence>
<sequence length="147" mass="16158">MENAAAAAVNTVTEMASRLTIDANNAHPLELDDAGGNVYRCKGCRTHLASADDIISKDFLGEYGRAYLFDKVVNVTVGETEDRMMMTGRHSVSDIFCIGCGVLVGFRYEAAQQRSQKYKEGKFILERYQLLGPKSRNNQVPKGAECG</sequence>
<dbReference type="Pfam" id="PF03226">
    <property type="entry name" value="Yippee-Mis18"/>
    <property type="match status" value="1"/>
</dbReference>
<reference evidence="6" key="1">
    <citation type="submission" date="2024-10" db="EMBL/GenBank/DDBJ databases">
        <authorList>
            <person name="Ryan C."/>
        </authorList>
    </citation>
    <scope>NUCLEOTIDE SEQUENCE [LARGE SCALE GENOMIC DNA]</scope>
</reference>
<evidence type="ECO:0000256" key="3">
    <source>
        <dbReference type="ARBA" id="ARBA00022833"/>
    </source>
</evidence>